<evidence type="ECO:0000313" key="4">
    <source>
        <dbReference type="EMBL" id="EER07162.1"/>
    </source>
</evidence>
<dbReference type="InterPro" id="IPR011992">
    <property type="entry name" value="EF-hand-dom_pair"/>
</dbReference>
<dbReference type="EMBL" id="GG679984">
    <property type="protein sequence ID" value="EER07162.1"/>
    <property type="molecule type" value="Genomic_DNA"/>
</dbReference>
<keyword evidence="2" id="KW-0732">Signal</keyword>
<dbReference type="SUPFAM" id="SSF47473">
    <property type="entry name" value="EF-hand"/>
    <property type="match status" value="1"/>
</dbReference>
<dbReference type="PROSITE" id="PS50222">
    <property type="entry name" value="EF_HAND_2"/>
    <property type="match status" value="2"/>
</dbReference>
<gene>
    <name evidence="4" type="ORF">Pmar_PMAR008597</name>
</gene>
<dbReference type="OrthoDB" id="442050at2759"/>
<dbReference type="GeneID" id="9059721"/>
<evidence type="ECO:0000259" key="3">
    <source>
        <dbReference type="PROSITE" id="PS50222"/>
    </source>
</evidence>
<dbReference type="InterPro" id="IPR018247">
    <property type="entry name" value="EF_Hand_1_Ca_BS"/>
</dbReference>
<dbReference type="InParanoid" id="C5L7Y2"/>
<keyword evidence="1" id="KW-0106">Calcium</keyword>
<dbReference type="Gene3D" id="1.10.238.10">
    <property type="entry name" value="EF-hand"/>
    <property type="match status" value="1"/>
</dbReference>
<organism evidence="5">
    <name type="scientific">Perkinsus marinus (strain ATCC 50983 / TXsc)</name>
    <dbReference type="NCBI Taxonomy" id="423536"/>
    <lineage>
        <taxon>Eukaryota</taxon>
        <taxon>Sar</taxon>
        <taxon>Alveolata</taxon>
        <taxon>Perkinsozoa</taxon>
        <taxon>Perkinsea</taxon>
        <taxon>Perkinsida</taxon>
        <taxon>Perkinsidae</taxon>
        <taxon>Perkinsus</taxon>
    </lineage>
</organism>
<name>C5L7Y2_PERM5</name>
<protein>
    <recommendedName>
        <fullName evidence="3">EF-hand domain-containing protein</fullName>
    </recommendedName>
</protein>
<evidence type="ECO:0000256" key="1">
    <source>
        <dbReference type="ARBA" id="ARBA00022837"/>
    </source>
</evidence>
<dbReference type="AlphaFoldDB" id="C5L7Y2"/>
<evidence type="ECO:0000256" key="2">
    <source>
        <dbReference type="SAM" id="SignalP"/>
    </source>
</evidence>
<reference evidence="4 5" key="1">
    <citation type="submission" date="2008-07" db="EMBL/GenBank/DDBJ databases">
        <authorList>
            <person name="El-Sayed N."/>
            <person name="Caler E."/>
            <person name="Inman J."/>
            <person name="Amedeo P."/>
            <person name="Hass B."/>
            <person name="Wortman J."/>
        </authorList>
    </citation>
    <scope>NUCLEOTIDE SEQUENCE [LARGE SCALE GENOMIC DNA]</scope>
    <source>
        <strain evidence="5">ATCC 50983 / TXsc</strain>
    </source>
</reference>
<keyword evidence="5" id="KW-1185">Reference proteome</keyword>
<evidence type="ECO:0000313" key="5">
    <source>
        <dbReference type="Proteomes" id="UP000007800"/>
    </source>
</evidence>
<accession>C5L7Y2</accession>
<feature type="domain" description="EF-hand" evidence="3">
    <location>
        <begin position="34"/>
        <end position="69"/>
    </location>
</feature>
<proteinExistence type="predicted"/>
<feature type="chain" id="PRO_5002954888" description="EF-hand domain-containing protein" evidence="2">
    <location>
        <begin position="23"/>
        <end position="135"/>
    </location>
</feature>
<dbReference type="PROSITE" id="PS00018">
    <property type="entry name" value="EF_HAND_1"/>
    <property type="match status" value="1"/>
</dbReference>
<feature type="domain" description="EF-hand" evidence="3">
    <location>
        <begin position="75"/>
        <end position="110"/>
    </location>
</feature>
<dbReference type="Pfam" id="PF13499">
    <property type="entry name" value="EF-hand_7"/>
    <property type="match status" value="1"/>
</dbReference>
<sequence>MLRKVVWNLAILHFLNYNVVAPNQIQVLLDKRETLCAHAAAWFKKFDRNEDGRLSFTELVELCSRLNADLQIPGVSDATVMQCLRKFDVDGDEMLDQKEFVNLYFRLLLKVKAQYAPLKVRREFFLDKKPGGYSL</sequence>
<dbReference type="SMART" id="SM00054">
    <property type="entry name" value="EFh"/>
    <property type="match status" value="2"/>
</dbReference>
<feature type="signal peptide" evidence="2">
    <location>
        <begin position="1"/>
        <end position="22"/>
    </location>
</feature>
<dbReference type="InterPro" id="IPR002048">
    <property type="entry name" value="EF_hand_dom"/>
</dbReference>
<dbReference type="RefSeq" id="XP_002775346.1">
    <property type="nucleotide sequence ID" value="XM_002775300.1"/>
</dbReference>
<dbReference type="Proteomes" id="UP000007800">
    <property type="component" value="Unassembled WGS sequence"/>
</dbReference>
<dbReference type="GO" id="GO:0005509">
    <property type="term" value="F:calcium ion binding"/>
    <property type="evidence" value="ECO:0007669"/>
    <property type="project" value="InterPro"/>
</dbReference>